<evidence type="ECO:0000313" key="10">
    <source>
        <dbReference type="EMBL" id="MBU3856915.1"/>
    </source>
</evidence>
<dbReference type="NCBIfam" id="NF001377">
    <property type="entry name" value="PRK00278.2-4"/>
    <property type="match status" value="1"/>
</dbReference>
<dbReference type="PANTHER" id="PTHR22854">
    <property type="entry name" value="TRYPTOPHAN BIOSYNTHESIS PROTEIN"/>
    <property type="match status" value="1"/>
</dbReference>
<keyword evidence="6" id="KW-0822">Tryptophan biosynthesis</keyword>
<dbReference type="InterPro" id="IPR011060">
    <property type="entry name" value="RibuloseP-bd_barrel"/>
</dbReference>
<dbReference type="GO" id="GO:0004640">
    <property type="term" value="F:phosphoribosylanthranilate isomerase activity"/>
    <property type="evidence" value="ECO:0007669"/>
    <property type="project" value="TreeGrafter"/>
</dbReference>
<reference evidence="10" key="2">
    <citation type="submission" date="2021-04" db="EMBL/GenBank/DDBJ databases">
        <authorList>
            <person name="Gilroy R."/>
        </authorList>
    </citation>
    <scope>NUCLEOTIDE SEQUENCE</scope>
    <source>
        <strain evidence="10">8470</strain>
    </source>
</reference>
<gene>
    <name evidence="10" type="primary">trpC</name>
    <name evidence="10" type="ORF">H9928_10260</name>
</gene>
<evidence type="ECO:0000256" key="4">
    <source>
        <dbReference type="ARBA" id="ARBA00022605"/>
    </source>
</evidence>
<keyword evidence="7" id="KW-0057">Aromatic amino acid biosynthesis</keyword>
<dbReference type="CDD" id="cd00331">
    <property type="entry name" value="IGPS"/>
    <property type="match status" value="1"/>
</dbReference>
<organism evidence="10 11">
    <name type="scientific">Candidatus Phocaeicola excrementipullorum</name>
    <dbReference type="NCBI Taxonomy" id="2838731"/>
    <lineage>
        <taxon>Bacteria</taxon>
        <taxon>Pseudomonadati</taxon>
        <taxon>Bacteroidota</taxon>
        <taxon>Bacteroidia</taxon>
        <taxon>Bacteroidales</taxon>
        <taxon>Bacteroidaceae</taxon>
        <taxon>Phocaeicola</taxon>
    </lineage>
</organism>
<dbReference type="InterPro" id="IPR001468">
    <property type="entry name" value="Indole-3-GlycerolPSynthase_CS"/>
</dbReference>
<dbReference type="PROSITE" id="PS00614">
    <property type="entry name" value="IGPS"/>
    <property type="match status" value="1"/>
</dbReference>
<accession>A0A948TPH9</accession>
<evidence type="ECO:0000256" key="1">
    <source>
        <dbReference type="ARBA" id="ARBA00001633"/>
    </source>
</evidence>
<dbReference type="Pfam" id="PF00218">
    <property type="entry name" value="IGPS"/>
    <property type="match status" value="1"/>
</dbReference>
<dbReference type="InterPro" id="IPR013798">
    <property type="entry name" value="Indole-3-glycerol_P_synth_dom"/>
</dbReference>
<dbReference type="GO" id="GO:0000162">
    <property type="term" value="P:L-tryptophan biosynthetic process"/>
    <property type="evidence" value="ECO:0007669"/>
    <property type="project" value="UniProtKB-KW"/>
</dbReference>
<keyword evidence="5" id="KW-0210">Decarboxylase</keyword>
<keyword evidence="8 10" id="KW-0456">Lyase</keyword>
<evidence type="ECO:0000256" key="6">
    <source>
        <dbReference type="ARBA" id="ARBA00022822"/>
    </source>
</evidence>
<reference evidence="10" key="1">
    <citation type="journal article" date="2021" name="PeerJ">
        <title>Extensive microbial diversity within the chicken gut microbiome revealed by metagenomics and culture.</title>
        <authorList>
            <person name="Gilroy R."/>
            <person name="Ravi A."/>
            <person name="Getino M."/>
            <person name="Pursley I."/>
            <person name="Horton D.L."/>
            <person name="Alikhan N.F."/>
            <person name="Baker D."/>
            <person name="Gharbi K."/>
            <person name="Hall N."/>
            <person name="Watson M."/>
            <person name="Adriaenssens E.M."/>
            <person name="Foster-Nyarko E."/>
            <person name="Jarju S."/>
            <person name="Secka A."/>
            <person name="Antonio M."/>
            <person name="Oren A."/>
            <person name="Chaudhuri R.R."/>
            <person name="La Ragione R."/>
            <person name="Hildebrand F."/>
            <person name="Pallen M.J."/>
        </authorList>
    </citation>
    <scope>NUCLEOTIDE SEQUENCE</scope>
    <source>
        <strain evidence="10">8470</strain>
    </source>
</reference>
<evidence type="ECO:0000256" key="7">
    <source>
        <dbReference type="ARBA" id="ARBA00023141"/>
    </source>
</evidence>
<evidence type="ECO:0000259" key="9">
    <source>
        <dbReference type="Pfam" id="PF00218"/>
    </source>
</evidence>
<protein>
    <recommendedName>
        <fullName evidence="3">indole-3-glycerol-phosphate synthase</fullName>
        <ecNumber evidence="3">4.1.1.48</ecNumber>
    </recommendedName>
</protein>
<dbReference type="InterPro" id="IPR045186">
    <property type="entry name" value="Indole-3-glycerol_P_synth"/>
</dbReference>
<evidence type="ECO:0000313" key="11">
    <source>
        <dbReference type="Proteomes" id="UP000784286"/>
    </source>
</evidence>
<dbReference type="PANTHER" id="PTHR22854:SF2">
    <property type="entry name" value="INDOLE-3-GLYCEROL-PHOSPHATE SYNTHASE"/>
    <property type="match status" value="1"/>
</dbReference>
<dbReference type="AlphaFoldDB" id="A0A948TPH9"/>
<comment type="pathway">
    <text evidence="2">Amino-acid biosynthesis; L-tryptophan biosynthesis; L-tryptophan from chorismate: step 4/5.</text>
</comment>
<dbReference type="FunFam" id="3.20.20.70:FF:000024">
    <property type="entry name" value="Indole-3-glycerol phosphate synthase"/>
    <property type="match status" value="1"/>
</dbReference>
<evidence type="ECO:0000256" key="5">
    <source>
        <dbReference type="ARBA" id="ARBA00022793"/>
    </source>
</evidence>
<dbReference type="EMBL" id="JAHLFJ010000089">
    <property type="protein sequence ID" value="MBU3856915.1"/>
    <property type="molecule type" value="Genomic_DNA"/>
</dbReference>
<keyword evidence="4" id="KW-0028">Amino-acid biosynthesis</keyword>
<sequence>MKKDILHDIIAQKQIELTQQKASVPESALEEMLDGRPADGRSMKKALAESRVGIIAEFKRKSPSKGWINRDANPLEVAEGYVRSKASALSVLTDEPFFGGTLKDLANIRKAVEVPVLRKDFIISRYQLLQAKLTGADAVLLIADALSPKDCFLLAQEAHNLNLEVLLELHSEEELGHYNDYVDMVGINNRNLGTFHTDVENSFRMAGKLPKDAVRVSESGISSPETIHRLREAGYQGFLIGETFMKTPDPGKALSDFIKRLDL</sequence>
<evidence type="ECO:0000256" key="2">
    <source>
        <dbReference type="ARBA" id="ARBA00004696"/>
    </source>
</evidence>
<dbReference type="SUPFAM" id="SSF51366">
    <property type="entry name" value="Ribulose-phoshate binding barrel"/>
    <property type="match status" value="1"/>
</dbReference>
<dbReference type="Gene3D" id="3.20.20.70">
    <property type="entry name" value="Aldolase class I"/>
    <property type="match status" value="1"/>
</dbReference>
<dbReference type="EC" id="4.1.1.48" evidence="3"/>
<name>A0A948TPH9_9BACT</name>
<dbReference type="InterPro" id="IPR013785">
    <property type="entry name" value="Aldolase_TIM"/>
</dbReference>
<evidence type="ECO:0000256" key="3">
    <source>
        <dbReference type="ARBA" id="ARBA00012362"/>
    </source>
</evidence>
<proteinExistence type="predicted"/>
<dbReference type="GO" id="GO:0004425">
    <property type="term" value="F:indole-3-glycerol-phosphate synthase activity"/>
    <property type="evidence" value="ECO:0007669"/>
    <property type="project" value="UniProtKB-EC"/>
</dbReference>
<feature type="domain" description="Indole-3-glycerol phosphate synthase" evidence="9">
    <location>
        <begin position="6"/>
        <end position="255"/>
    </location>
</feature>
<comment type="caution">
    <text evidence="10">The sequence shown here is derived from an EMBL/GenBank/DDBJ whole genome shotgun (WGS) entry which is preliminary data.</text>
</comment>
<comment type="catalytic activity">
    <reaction evidence="1">
        <text>1-(2-carboxyphenylamino)-1-deoxy-D-ribulose 5-phosphate + H(+) = (1S,2R)-1-C-(indol-3-yl)glycerol 3-phosphate + CO2 + H2O</text>
        <dbReference type="Rhea" id="RHEA:23476"/>
        <dbReference type="ChEBI" id="CHEBI:15377"/>
        <dbReference type="ChEBI" id="CHEBI:15378"/>
        <dbReference type="ChEBI" id="CHEBI:16526"/>
        <dbReference type="ChEBI" id="CHEBI:58613"/>
        <dbReference type="ChEBI" id="CHEBI:58866"/>
        <dbReference type="EC" id="4.1.1.48"/>
    </reaction>
</comment>
<dbReference type="Proteomes" id="UP000784286">
    <property type="component" value="Unassembled WGS sequence"/>
</dbReference>
<evidence type="ECO:0000256" key="8">
    <source>
        <dbReference type="ARBA" id="ARBA00023239"/>
    </source>
</evidence>